<keyword evidence="1" id="KW-1133">Transmembrane helix</keyword>
<dbReference type="AlphaFoldDB" id="A0AAW8B5Y1"/>
<keyword evidence="1" id="KW-0472">Membrane</keyword>
<keyword evidence="1" id="KW-0812">Transmembrane</keyword>
<dbReference type="RefSeq" id="WP_305170892.1">
    <property type="nucleotide sequence ID" value="NZ_JAUUUU010000005.1"/>
</dbReference>
<dbReference type="EMBL" id="JAUUUU010000005">
    <property type="protein sequence ID" value="MDP1521228.1"/>
    <property type="molecule type" value="Genomic_DNA"/>
</dbReference>
<name>A0AAW8B5Y1_9GAMM</name>
<reference evidence="2" key="1">
    <citation type="journal article" date="2010" name="Int. J. Syst. Evol. Microbiol.">
        <title>Porticoccus litoralis gen. nov., sp. nov., a gammaproteobacterium isolated from the Yellow Sea.</title>
        <authorList>
            <person name="Oh H.M."/>
            <person name="Kim H."/>
            <person name="Kim K.M."/>
            <person name="Min G.S."/>
            <person name="Cho J.C."/>
        </authorList>
    </citation>
    <scope>NUCLEOTIDE SEQUENCE</scope>
    <source>
        <strain evidence="2">DSM 25064</strain>
    </source>
</reference>
<dbReference type="Proteomes" id="UP001178354">
    <property type="component" value="Unassembled WGS sequence"/>
</dbReference>
<protein>
    <submittedName>
        <fullName evidence="2">DUF4381 domain-containing protein</fullName>
    </submittedName>
</protein>
<accession>A0AAW8B5Y1</accession>
<keyword evidence="3" id="KW-1185">Reference proteome</keyword>
<evidence type="ECO:0000313" key="3">
    <source>
        <dbReference type="Proteomes" id="UP001178354"/>
    </source>
</evidence>
<proteinExistence type="predicted"/>
<organism evidence="2 3">
    <name type="scientific">Porticoccus litoralis</name>
    <dbReference type="NCBI Taxonomy" id="434086"/>
    <lineage>
        <taxon>Bacteria</taxon>
        <taxon>Pseudomonadati</taxon>
        <taxon>Pseudomonadota</taxon>
        <taxon>Gammaproteobacteria</taxon>
        <taxon>Cellvibrionales</taxon>
        <taxon>Porticoccaceae</taxon>
        <taxon>Porticoccus</taxon>
    </lineage>
</organism>
<comment type="caution">
    <text evidence="2">The sequence shown here is derived from an EMBL/GenBank/DDBJ whole genome shotgun (WGS) entry which is preliminary data.</text>
</comment>
<evidence type="ECO:0000313" key="2">
    <source>
        <dbReference type="EMBL" id="MDP1521228.1"/>
    </source>
</evidence>
<dbReference type="Pfam" id="PF14316">
    <property type="entry name" value="DUF4381"/>
    <property type="match status" value="1"/>
</dbReference>
<reference evidence="2" key="2">
    <citation type="submission" date="2023-08" db="EMBL/GenBank/DDBJ databases">
        <authorList>
            <person name="Luo J."/>
        </authorList>
    </citation>
    <scope>NUCLEOTIDE SEQUENCE</scope>
    <source>
        <strain evidence="2">DSM 25064</strain>
    </source>
</reference>
<evidence type="ECO:0000256" key="1">
    <source>
        <dbReference type="SAM" id="Phobius"/>
    </source>
</evidence>
<gene>
    <name evidence="2" type="ORF">Q8A57_09630</name>
</gene>
<sequence>MNPQDPLAQLRDIHLHEAVGWWPPAPGWWLLTLLVLLASYYLVRFLVRNYRNNCYRREAFACLETMAQQPEESLTDQCHALLMLLRRTAKTAYPGFGLESERVPDMLDRMNHACRKPVFDESLQQTLGDQLYRADANLPPSCLIQLAEGTRRWIKQHRRGASC</sequence>
<dbReference type="InterPro" id="IPR025489">
    <property type="entry name" value="DUF4381"/>
</dbReference>
<feature type="transmembrane region" description="Helical" evidence="1">
    <location>
        <begin position="28"/>
        <end position="47"/>
    </location>
</feature>